<sequence length="133" mass="15134">MRFSRVCTACSGLKLERFEVRCCINYNIYAQLHIVFGFAPFVIIIDSPITQFFVRTAGSSGAGPVCHGPVDTKLTSPSWIYHHMVYCHTSVLQKNTVCTTAIAVSSVLERVTVLSSQKLTWQQPPYWCQYRHW</sequence>
<organism evidence="1 2">
    <name type="scientific">Scophthalmus maximus</name>
    <name type="common">Turbot</name>
    <name type="synonym">Psetta maxima</name>
    <dbReference type="NCBI Taxonomy" id="52904"/>
    <lineage>
        <taxon>Eukaryota</taxon>
        <taxon>Metazoa</taxon>
        <taxon>Chordata</taxon>
        <taxon>Craniata</taxon>
        <taxon>Vertebrata</taxon>
        <taxon>Euteleostomi</taxon>
        <taxon>Actinopterygii</taxon>
        <taxon>Neopterygii</taxon>
        <taxon>Teleostei</taxon>
        <taxon>Neoteleostei</taxon>
        <taxon>Acanthomorphata</taxon>
        <taxon>Carangaria</taxon>
        <taxon>Pleuronectiformes</taxon>
        <taxon>Pleuronectoidei</taxon>
        <taxon>Scophthalmidae</taxon>
        <taxon>Scophthalmus</taxon>
    </lineage>
</organism>
<gene>
    <name evidence="1" type="ORF">F2P81_021028</name>
</gene>
<protein>
    <submittedName>
        <fullName evidence="1">Uncharacterized protein</fullName>
    </submittedName>
</protein>
<dbReference type="EMBL" id="VEVO01000019">
    <property type="protein sequence ID" value="KAF0026291.1"/>
    <property type="molecule type" value="Genomic_DNA"/>
</dbReference>
<reference evidence="1 2" key="1">
    <citation type="submission" date="2019-06" db="EMBL/GenBank/DDBJ databases">
        <title>Draft genomes of female and male turbot (Scophthalmus maximus).</title>
        <authorList>
            <person name="Xu H."/>
            <person name="Xu X.-W."/>
            <person name="Shao C."/>
            <person name="Chen S."/>
        </authorList>
    </citation>
    <scope>NUCLEOTIDE SEQUENCE [LARGE SCALE GENOMIC DNA]</scope>
    <source>
        <strain evidence="1">Ysfricsl-2016a</strain>
        <tissue evidence="1">Blood</tissue>
    </source>
</reference>
<dbReference type="Proteomes" id="UP000438429">
    <property type="component" value="Unassembled WGS sequence"/>
</dbReference>
<proteinExistence type="predicted"/>
<dbReference type="AlphaFoldDB" id="A0A6A4S581"/>
<evidence type="ECO:0000313" key="2">
    <source>
        <dbReference type="Proteomes" id="UP000438429"/>
    </source>
</evidence>
<comment type="caution">
    <text evidence="1">The sequence shown here is derived from an EMBL/GenBank/DDBJ whole genome shotgun (WGS) entry which is preliminary data.</text>
</comment>
<accession>A0A6A4S581</accession>
<evidence type="ECO:0000313" key="1">
    <source>
        <dbReference type="EMBL" id="KAF0026291.1"/>
    </source>
</evidence>
<name>A0A6A4S581_SCOMX</name>